<dbReference type="InParanoid" id="W4JTM5"/>
<gene>
    <name evidence="1" type="ORF">HETIRDRAFT_52928</name>
</gene>
<dbReference type="Proteomes" id="UP000030671">
    <property type="component" value="Unassembled WGS sequence"/>
</dbReference>
<dbReference type="RefSeq" id="XP_009551159.1">
    <property type="nucleotide sequence ID" value="XM_009552864.1"/>
</dbReference>
<evidence type="ECO:0000313" key="2">
    <source>
        <dbReference type="Proteomes" id="UP000030671"/>
    </source>
</evidence>
<organism evidence="1 2">
    <name type="scientific">Heterobasidion irregulare (strain TC 32-1)</name>
    <dbReference type="NCBI Taxonomy" id="747525"/>
    <lineage>
        <taxon>Eukaryota</taxon>
        <taxon>Fungi</taxon>
        <taxon>Dikarya</taxon>
        <taxon>Basidiomycota</taxon>
        <taxon>Agaricomycotina</taxon>
        <taxon>Agaricomycetes</taxon>
        <taxon>Russulales</taxon>
        <taxon>Bondarzewiaceae</taxon>
        <taxon>Heterobasidion</taxon>
        <taxon>Heterobasidion annosum species complex</taxon>
    </lineage>
</organism>
<feature type="non-terminal residue" evidence="1">
    <location>
        <position position="1"/>
    </location>
</feature>
<protein>
    <submittedName>
        <fullName evidence="1">Uncharacterized protein</fullName>
    </submittedName>
</protein>
<keyword evidence="2" id="KW-1185">Reference proteome</keyword>
<proteinExistence type="predicted"/>
<sequence length="112" mass="12683">PLVRDDVKLGLVRNDDKLRSVRDDVKLSIVFPQYLYSMMMMKGVRKDVKLRIVRNDDKLRTVPHDVKLPVVDISRNPTNISAVVLMSISCKRTGRSGEGVRLLLAPRGTLQV</sequence>
<reference evidence="1 2" key="1">
    <citation type="journal article" date="2012" name="New Phytol.">
        <title>Insight into trade-off between wood decay and parasitism from the genome of a fungal forest pathogen.</title>
        <authorList>
            <person name="Olson A."/>
            <person name="Aerts A."/>
            <person name="Asiegbu F."/>
            <person name="Belbahri L."/>
            <person name="Bouzid O."/>
            <person name="Broberg A."/>
            <person name="Canback B."/>
            <person name="Coutinho P.M."/>
            <person name="Cullen D."/>
            <person name="Dalman K."/>
            <person name="Deflorio G."/>
            <person name="van Diepen L.T."/>
            <person name="Dunand C."/>
            <person name="Duplessis S."/>
            <person name="Durling M."/>
            <person name="Gonthier P."/>
            <person name="Grimwood J."/>
            <person name="Fossdal C.G."/>
            <person name="Hansson D."/>
            <person name="Henrissat B."/>
            <person name="Hietala A."/>
            <person name="Himmelstrand K."/>
            <person name="Hoffmeister D."/>
            <person name="Hogberg N."/>
            <person name="James T.Y."/>
            <person name="Karlsson M."/>
            <person name="Kohler A."/>
            <person name="Kues U."/>
            <person name="Lee Y.H."/>
            <person name="Lin Y.C."/>
            <person name="Lind M."/>
            <person name="Lindquist E."/>
            <person name="Lombard V."/>
            <person name="Lucas S."/>
            <person name="Lunden K."/>
            <person name="Morin E."/>
            <person name="Murat C."/>
            <person name="Park J."/>
            <person name="Raffaello T."/>
            <person name="Rouze P."/>
            <person name="Salamov A."/>
            <person name="Schmutz J."/>
            <person name="Solheim H."/>
            <person name="Stahlberg J."/>
            <person name="Velez H."/>
            <person name="de Vries R.P."/>
            <person name="Wiebenga A."/>
            <person name="Woodward S."/>
            <person name="Yakovlev I."/>
            <person name="Garbelotto M."/>
            <person name="Martin F."/>
            <person name="Grigoriev I.V."/>
            <person name="Stenlid J."/>
        </authorList>
    </citation>
    <scope>NUCLEOTIDE SEQUENCE [LARGE SCALE GENOMIC DNA]</scope>
    <source>
        <strain evidence="1 2">TC 32-1</strain>
    </source>
</reference>
<name>W4JTM5_HETIT</name>
<dbReference type="HOGENOM" id="CLU_2151708_0_0_1"/>
<dbReference type="GeneID" id="20678233"/>
<accession>W4JTM5</accession>
<evidence type="ECO:0000313" key="1">
    <source>
        <dbReference type="EMBL" id="ETW76888.1"/>
    </source>
</evidence>
<dbReference type="KEGG" id="hir:HETIRDRAFT_52928"/>
<dbReference type="AlphaFoldDB" id="W4JTM5"/>
<dbReference type="EMBL" id="KI925464">
    <property type="protein sequence ID" value="ETW76888.1"/>
    <property type="molecule type" value="Genomic_DNA"/>
</dbReference>